<proteinExistence type="predicted"/>
<name>A0A8K2A033_9CYAN</name>
<dbReference type="Pfam" id="PF08852">
    <property type="entry name" value="DUF1822"/>
    <property type="match status" value="1"/>
</dbReference>
<protein>
    <submittedName>
        <fullName evidence="1">DUF1822 family protein</fullName>
    </submittedName>
</protein>
<dbReference type="EMBL" id="WVIC01000038">
    <property type="protein sequence ID" value="NCJ07998.1"/>
    <property type="molecule type" value="Genomic_DNA"/>
</dbReference>
<organism evidence="1 2">
    <name type="scientific">Petrachloros mirabilis ULC683</name>
    <dbReference type="NCBI Taxonomy" id="2781853"/>
    <lineage>
        <taxon>Bacteria</taxon>
        <taxon>Bacillati</taxon>
        <taxon>Cyanobacteriota</taxon>
        <taxon>Cyanophyceae</taxon>
        <taxon>Synechococcales</taxon>
        <taxon>Petrachlorosaceae</taxon>
        <taxon>Petrachloros</taxon>
        <taxon>Petrachloros mirabilis</taxon>
    </lineage>
</organism>
<reference evidence="1" key="1">
    <citation type="submission" date="2019-12" db="EMBL/GenBank/DDBJ databases">
        <title>High-Quality draft genome sequences of three cyanobacteria isolated from the limestone walls of the Old Cathedral of Coimbra.</title>
        <authorList>
            <person name="Tiago I."/>
            <person name="Soares F."/>
            <person name="Portugal A."/>
        </authorList>
    </citation>
    <scope>NUCLEOTIDE SEQUENCE [LARGE SCALE GENOMIC DNA]</scope>
    <source>
        <strain evidence="1">C</strain>
    </source>
</reference>
<keyword evidence="2" id="KW-1185">Reference proteome</keyword>
<evidence type="ECO:0000313" key="2">
    <source>
        <dbReference type="Proteomes" id="UP000607397"/>
    </source>
</evidence>
<sequence length="332" mass="37012">MLASFFAPDMSFEPSQKLTFPVPIYVRQLSEAFACEQPSTAKANQARKNTLAVWAVYNYLKLMGIRADLTTSDSWNPIMRWATNSADLNIQNVGRLECRPMDPEASSCLVPPEVWCDRIGYVAVALSPTWDWATLVGFTPTVNGSEVTVASLQPLSQLLDQLYALQVPLNWIVQPHIQLSQWLTGIFEAGWESVETLLSTLNPPPAYPMRSVMLAAAAAPPIREHLPKGLRRAKLMTLRSGLESCPVVLVIYIEATSSRIRLMVQVYPGSQQFTLPPELALQVIDEKGTPFLTARSQRADSYMQLQFWGSLGEPFATALRWKGAETIEHFVI</sequence>
<dbReference type="InterPro" id="IPR014951">
    <property type="entry name" value="DUF1822"/>
</dbReference>
<comment type="caution">
    <text evidence="1">The sequence shown here is derived from an EMBL/GenBank/DDBJ whole genome shotgun (WGS) entry which is preliminary data.</text>
</comment>
<gene>
    <name evidence="1" type="ORF">GS597_16085</name>
</gene>
<dbReference type="AlphaFoldDB" id="A0A8K2A033"/>
<dbReference type="RefSeq" id="WP_161826476.1">
    <property type="nucleotide sequence ID" value="NZ_WVIC01000038.1"/>
</dbReference>
<dbReference type="Proteomes" id="UP000607397">
    <property type="component" value="Unassembled WGS sequence"/>
</dbReference>
<accession>A0A8K2A033</accession>
<evidence type="ECO:0000313" key="1">
    <source>
        <dbReference type="EMBL" id="NCJ07998.1"/>
    </source>
</evidence>